<proteinExistence type="predicted"/>
<feature type="non-terminal residue" evidence="2">
    <location>
        <position position="150"/>
    </location>
</feature>
<protein>
    <submittedName>
        <fullName evidence="2">Uncharacterized protein</fullName>
    </submittedName>
</protein>
<name>A0A0H5R6L5_9EUKA</name>
<accession>A0A0H5R6L5</accession>
<feature type="signal peptide" evidence="1">
    <location>
        <begin position="1"/>
        <end position="19"/>
    </location>
</feature>
<sequence length="150" mass="17701">MSHIVGSIFLLLLLPIAYSQMTLDLFLKKNPIDTSHIYHPDTLPIYNQQRVNVRMMRDAFTQFLCQCYFIYKYGYLMDRDELEKALGEFHCRNRFEMCKQVVVVVNGFGDGFLKSSTVQVPIQEFMWTVRASKRNFDEDQISHIMASLLW</sequence>
<evidence type="ECO:0000256" key="1">
    <source>
        <dbReference type="SAM" id="SignalP"/>
    </source>
</evidence>
<dbReference type="AlphaFoldDB" id="A0A0H5R6L5"/>
<keyword evidence="1" id="KW-0732">Signal</keyword>
<organism evidence="2">
    <name type="scientific">Spongospora subterranea</name>
    <dbReference type="NCBI Taxonomy" id="70186"/>
    <lineage>
        <taxon>Eukaryota</taxon>
        <taxon>Sar</taxon>
        <taxon>Rhizaria</taxon>
        <taxon>Endomyxa</taxon>
        <taxon>Phytomyxea</taxon>
        <taxon>Plasmodiophorida</taxon>
        <taxon>Plasmodiophoridae</taxon>
        <taxon>Spongospora</taxon>
    </lineage>
</organism>
<evidence type="ECO:0000313" key="2">
    <source>
        <dbReference type="EMBL" id="CRZ09422.1"/>
    </source>
</evidence>
<dbReference type="EMBL" id="HACM01008980">
    <property type="protein sequence ID" value="CRZ09422.1"/>
    <property type="molecule type" value="Transcribed_RNA"/>
</dbReference>
<feature type="chain" id="PRO_5005223844" evidence="1">
    <location>
        <begin position="20"/>
        <end position="150"/>
    </location>
</feature>
<reference evidence="2" key="1">
    <citation type="submission" date="2015-04" db="EMBL/GenBank/DDBJ databases">
        <title>The genome sequence of the plant pathogenic Rhizarian Plasmodiophora brassicae reveals insights in its biotrophic life cycle and the origin of chitin synthesis.</title>
        <authorList>
            <person name="Schwelm A."/>
            <person name="Fogelqvist J."/>
            <person name="Knaust A."/>
            <person name="Julke S."/>
            <person name="Lilja T."/>
            <person name="Dhandapani V."/>
            <person name="Bonilla-Rosso G."/>
            <person name="Karlsson M."/>
            <person name="Shevchenko A."/>
            <person name="Choi S.R."/>
            <person name="Kim H.G."/>
            <person name="Park J.Y."/>
            <person name="Lim Y.P."/>
            <person name="Ludwig-Muller J."/>
            <person name="Dixelius C."/>
        </authorList>
    </citation>
    <scope>NUCLEOTIDE SEQUENCE</scope>
    <source>
        <tissue evidence="2">Potato root galls</tissue>
    </source>
</reference>